<dbReference type="Gene3D" id="3.90.79.10">
    <property type="entry name" value="Nucleoside Triphosphate Pyrophosphohydrolase"/>
    <property type="match status" value="1"/>
</dbReference>
<evidence type="ECO:0000259" key="2">
    <source>
        <dbReference type="PROSITE" id="PS51462"/>
    </source>
</evidence>
<dbReference type="PANTHER" id="PTHR21340:SF0">
    <property type="entry name" value="BIS(5'-NUCLEOSYL)-TETRAPHOSPHATASE [ASYMMETRICAL]"/>
    <property type="match status" value="1"/>
</dbReference>
<dbReference type="Proteomes" id="UP000030669">
    <property type="component" value="Unassembled WGS sequence"/>
</dbReference>
<dbReference type="Pfam" id="PF00293">
    <property type="entry name" value="NUDIX"/>
    <property type="match status" value="1"/>
</dbReference>
<dbReference type="OMA" id="GKEVRYW"/>
<dbReference type="eggNOG" id="ENOG502SYFG">
    <property type="taxonomic scope" value="Eukaryota"/>
</dbReference>
<dbReference type="RefSeq" id="XP_007870612.1">
    <property type="nucleotide sequence ID" value="XM_007872421.1"/>
</dbReference>
<proteinExistence type="predicted"/>
<keyword evidence="4" id="KW-1185">Reference proteome</keyword>
<dbReference type="EMBL" id="KB469313">
    <property type="protein sequence ID" value="EPQ50924.1"/>
    <property type="molecule type" value="Genomic_DNA"/>
</dbReference>
<dbReference type="InterPro" id="IPR051325">
    <property type="entry name" value="Nudix_hydrolase_domain"/>
</dbReference>
<feature type="domain" description="Nudix hydrolase" evidence="2">
    <location>
        <begin position="8"/>
        <end position="167"/>
    </location>
</feature>
<dbReference type="AlphaFoldDB" id="S7REL2"/>
<gene>
    <name evidence="3" type="ORF">GLOTRDRAFT_49751</name>
</gene>
<dbReference type="STRING" id="670483.S7REL2"/>
<reference evidence="3 4" key="1">
    <citation type="journal article" date="2012" name="Science">
        <title>The Paleozoic origin of enzymatic lignin decomposition reconstructed from 31 fungal genomes.</title>
        <authorList>
            <person name="Floudas D."/>
            <person name="Binder M."/>
            <person name="Riley R."/>
            <person name="Barry K."/>
            <person name="Blanchette R.A."/>
            <person name="Henrissat B."/>
            <person name="Martinez A.T."/>
            <person name="Otillar R."/>
            <person name="Spatafora J.W."/>
            <person name="Yadav J.S."/>
            <person name="Aerts A."/>
            <person name="Benoit I."/>
            <person name="Boyd A."/>
            <person name="Carlson A."/>
            <person name="Copeland A."/>
            <person name="Coutinho P.M."/>
            <person name="de Vries R.P."/>
            <person name="Ferreira P."/>
            <person name="Findley K."/>
            <person name="Foster B."/>
            <person name="Gaskell J."/>
            <person name="Glotzer D."/>
            <person name="Gorecki P."/>
            <person name="Heitman J."/>
            <person name="Hesse C."/>
            <person name="Hori C."/>
            <person name="Igarashi K."/>
            <person name="Jurgens J.A."/>
            <person name="Kallen N."/>
            <person name="Kersten P."/>
            <person name="Kohler A."/>
            <person name="Kuees U."/>
            <person name="Kumar T.K.A."/>
            <person name="Kuo A."/>
            <person name="LaButti K."/>
            <person name="Larrondo L.F."/>
            <person name="Lindquist E."/>
            <person name="Ling A."/>
            <person name="Lombard V."/>
            <person name="Lucas S."/>
            <person name="Lundell T."/>
            <person name="Martin R."/>
            <person name="McLaughlin D.J."/>
            <person name="Morgenstern I."/>
            <person name="Morin E."/>
            <person name="Murat C."/>
            <person name="Nagy L.G."/>
            <person name="Nolan M."/>
            <person name="Ohm R.A."/>
            <person name="Patyshakuliyeva A."/>
            <person name="Rokas A."/>
            <person name="Ruiz-Duenas F.J."/>
            <person name="Sabat G."/>
            <person name="Salamov A."/>
            <person name="Samejima M."/>
            <person name="Schmutz J."/>
            <person name="Slot J.C."/>
            <person name="St John F."/>
            <person name="Stenlid J."/>
            <person name="Sun H."/>
            <person name="Sun S."/>
            <person name="Syed K."/>
            <person name="Tsang A."/>
            <person name="Wiebenga A."/>
            <person name="Young D."/>
            <person name="Pisabarro A."/>
            <person name="Eastwood D.C."/>
            <person name="Martin F."/>
            <person name="Cullen D."/>
            <person name="Grigoriev I.V."/>
            <person name="Hibbett D.S."/>
        </authorList>
    </citation>
    <scope>NUCLEOTIDE SEQUENCE [LARGE SCALE GENOMIC DNA]</scope>
    <source>
        <strain evidence="3 4">ATCC 11539</strain>
    </source>
</reference>
<dbReference type="GO" id="GO:0004081">
    <property type="term" value="F:bis(5'-nucleosyl)-tetraphosphatase (asymmetrical) activity"/>
    <property type="evidence" value="ECO:0007669"/>
    <property type="project" value="TreeGrafter"/>
</dbReference>
<dbReference type="GeneID" id="19306676"/>
<accession>S7REL2</accession>
<dbReference type="GO" id="GO:0006754">
    <property type="term" value="P:ATP biosynthetic process"/>
    <property type="evidence" value="ECO:0007669"/>
    <property type="project" value="TreeGrafter"/>
</dbReference>
<evidence type="ECO:0000313" key="4">
    <source>
        <dbReference type="Proteomes" id="UP000030669"/>
    </source>
</evidence>
<dbReference type="SUPFAM" id="SSF55811">
    <property type="entry name" value="Nudix"/>
    <property type="match status" value="1"/>
</dbReference>
<dbReference type="InterPro" id="IPR015797">
    <property type="entry name" value="NUDIX_hydrolase-like_dom_sf"/>
</dbReference>
<dbReference type="HOGENOM" id="CLU_1518084_0_0_1"/>
<dbReference type="PROSITE" id="PS51462">
    <property type="entry name" value="NUDIX"/>
    <property type="match status" value="1"/>
</dbReference>
<evidence type="ECO:0000313" key="3">
    <source>
        <dbReference type="EMBL" id="EPQ50924.1"/>
    </source>
</evidence>
<dbReference type="GO" id="GO:0006167">
    <property type="term" value="P:AMP biosynthetic process"/>
    <property type="evidence" value="ECO:0007669"/>
    <property type="project" value="TreeGrafter"/>
</dbReference>
<evidence type="ECO:0000256" key="1">
    <source>
        <dbReference type="ARBA" id="ARBA00022801"/>
    </source>
</evidence>
<dbReference type="InterPro" id="IPR000086">
    <property type="entry name" value="NUDIX_hydrolase_dom"/>
</dbReference>
<sequence>MTEGRPPVTERSYGVVLVRPARSGTSLKSQDAQVLLVHQHLRPGPRLPASQLDTSPSLPSTFIALPKGHRDPSDESDLAAALRELREETGLGVARVLCDGSMITERYTNPRNGREKENTFWVALVEGDGEGVKVQEEEVERAEWVGFEEALKMATYEETRGVLRQAAVMLDKA</sequence>
<dbReference type="KEGG" id="gtr:GLOTRDRAFT_49751"/>
<protein>
    <submittedName>
        <fullName evidence="3">NUDIX hydrolase</fullName>
    </submittedName>
</protein>
<dbReference type="PANTHER" id="PTHR21340">
    <property type="entry name" value="DIADENOSINE 5,5-P1,P4-TETRAPHOSPHATE PYROPHOSPHOHYDROLASE MUTT"/>
    <property type="match status" value="1"/>
</dbReference>
<keyword evidence="1 3" id="KW-0378">Hydrolase</keyword>
<dbReference type="OrthoDB" id="276276at2759"/>
<organism evidence="3 4">
    <name type="scientific">Gloeophyllum trabeum (strain ATCC 11539 / FP-39264 / Madison 617)</name>
    <name type="common">Brown rot fungus</name>
    <dbReference type="NCBI Taxonomy" id="670483"/>
    <lineage>
        <taxon>Eukaryota</taxon>
        <taxon>Fungi</taxon>
        <taxon>Dikarya</taxon>
        <taxon>Basidiomycota</taxon>
        <taxon>Agaricomycotina</taxon>
        <taxon>Agaricomycetes</taxon>
        <taxon>Gloeophyllales</taxon>
        <taxon>Gloeophyllaceae</taxon>
        <taxon>Gloeophyllum</taxon>
    </lineage>
</organism>
<name>S7REL2_GLOTA</name>